<feature type="region of interest" description="Disordered" evidence="2">
    <location>
        <begin position="163"/>
        <end position="198"/>
    </location>
</feature>
<dbReference type="RefSeq" id="WP_344894177.1">
    <property type="nucleotide sequence ID" value="NZ_BAAAWD010000007.1"/>
</dbReference>
<accession>A0ABP6KGW7</accession>
<feature type="compositionally biased region" description="Low complexity" evidence="2">
    <location>
        <begin position="180"/>
        <end position="190"/>
    </location>
</feature>
<evidence type="ECO:0000313" key="4">
    <source>
        <dbReference type="Proteomes" id="UP001499930"/>
    </source>
</evidence>
<keyword evidence="4" id="KW-1185">Reference proteome</keyword>
<protein>
    <recommendedName>
        <fullName evidence="5">Asp23/Gls24 family envelope stress response protein</fullName>
    </recommendedName>
</protein>
<name>A0ABP6KGW7_9ACTN</name>
<evidence type="ECO:0000256" key="1">
    <source>
        <dbReference type="ARBA" id="ARBA00005721"/>
    </source>
</evidence>
<dbReference type="PANTHER" id="PTHR34297:SF1">
    <property type="entry name" value="ASP23_GLS24 FAMILY ENVELOPE STRESS RESPONSE PROTEIN"/>
    <property type="match status" value="1"/>
</dbReference>
<reference evidence="4" key="1">
    <citation type="journal article" date="2019" name="Int. J. Syst. Evol. Microbiol.">
        <title>The Global Catalogue of Microorganisms (GCM) 10K type strain sequencing project: providing services to taxonomists for standard genome sequencing and annotation.</title>
        <authorList>
            <consortium name="The Broad Institute Genomics Platform"/>
            <consortium name="The Broad Institute Genome Sequencing Center for Infectious Disease"/>
            <person name="Wu L."/>
            <person name="Ma J."/>
        </authorList>
    </citation>
    <scope>NUCLEOTIDE SEQUENCE [LARGE SCALE GENOMIC DNA]</scope>
    <source>
        <strain evidence="4">JCM 3106</strain>
    </source>
</reference>
<evidence type="ECO:0008006" key="5">
    <source>
        <dbReference type="Google" id="ProtNLM"/>
    </source>
</evidence>
<sequence>MSTPVEHRPVPGRATAGSASSAGSTELAELGDGPGGVPERTGRSAPSTVSGRPAVPAEQRGRTDISDRVVSRIATRAAGEVARVRKVGERGPLSFRGGTRATVDGELTTLRLDVTVDYPAPLREVAQQVRSHVAERIMALTGLYVGHIDIDVTDVTLTGTGAAARHPRAAEATGTGGSTGSTETAGSTAAHAFHGERG</sequence>
<dbReference type="Proteomes" id="UP001499930">
    <property type="component" value="Unassembled WGS sequence"/>
</dbReference>
<proteinExistence type="inferred from homology"/>
<feature type="compositionally biased region" description="Low complexity" evidence="2">
    <location>
        <begin position="14"/>
        <end position="30"/>
    </location>
</feature>
<comment type="similarity">
    <text evidence="1">Belongs to the asp23 family.</text>
</comment>
<gene>
    <name evidence="3" type="ORF">GCM10017559_28780</name>
</gene>
<comment type="caution">
    <text evidence="3">The sequence shown here is derived from an EMBL/GenBank/DDBJ whole genome shotgun (WGS) entry which is preliminary data.</text>
</comment>
<evidence type="ECO:0000313" key="3">
    <source>
        <dbReference type="EMBL" id="GAA3005322.1"/>
    </source>
</evidence>
<organism evidence="3 4">
    <name type="scientific">Streptosporangium longisporum</name>
    <dbReference type="NCBI Taxonomy" id="46187"/>
    <lineage>
        <taxon>Bacteria</taxon>
        <taxon>Bacillati</taxon>
        <taxon>Actinomycetota</taxon>
        <taxon>Actinomycetes</taxon>
        <taxon>Streptosporangiales</taxon>
        <taxon>Streptosporangiaceae</taxon>
        <taxon>Streptosporangium</taxon>
    </lineage>
</organism>
<feature type="region of interest" description="Disordered" evidence="2">
    <location>
        <begin position="1"/>
        <end position="65"/>
    </location>
</feature>
<dbReference type="PANTHER" id="PTHR34297">
    <property type="entry name" value="HYPOTHETICAL CYTOSOLIC PROTEIN-RELATED"/>
    <property type="match status" value="1"/>
</dbReference>
<dbReference type="InterPro" id="IPR005531">
    <property type="entry name" value="Asp23"/>
</dbReference>
<dbReference type="EMBL" id="BAAAWD010000007">
    <property type="protein sequence ID" value="GAA3005322.1"/>
    <property type="molecule type" value="Genomic_DNA"/>
</dbReference>
<evidence type="ECO:0000256" key="2">
    <source>
        <dbReference type="SAM" id="MobiDB-lite"/>
    </source>
</evidence>
<dbReference type="Pfam" id="PF03780">
    <property type="entry name" value="Asp23"/>
    <property type="match status" value="1"/>
</dbReference>